<dbReference type="SMART" id="SM00729">
    <property type="entry name" value="Elp3"/>
    <property type="match status" value="1"/>
</dbReference>
<comment type="cofactor">
    <cofactor evidence="7">
        <name>[2Fe-2S] cluster</name>
        <dbReference type="ChEBI" id="CHEBI:190135"/>
    </cofactor>
</comment>
<evidence type="ECO:0000313" key="9">
    <source>
        <dbReference type="EMBL" id="BCZ44251.1"/>
    </source>
</evidence>
<dbReference type="InterPro" id="IPR013785">
    <property type="entry name" value="Aldolase_TIM"/>
</dbReference>
<dbReference type="SFLD" id="SFLDF00348">
    <property type="entry name" value="FeFe_hydrogenase_maturase_(Hyd"/>
    <property type="match status" value="1"/>
</dbReference>
<dbReference type="EMBL" id="AP024849">
    <property type="protein sequence ID" value="BCZ44251.1"/>
    <property type="molecule type" value="Genomic_DNA"/>
</dbReference>
<dbReference type="SFLD" id="SFLDS00029">
    <property type="entry name" value="Radical_SAM"/>
    <property type="match status" value="1"/>
</dbReference>
<dbReference type="PANTHER" id="PTHR43726">
    <property type="entry name" value="3-METHYLORNITHINE SYNTHASE"/>
    <property type="match status" value="1"/>
</dbReference>
<dbReference type="Proteomes" id="UP000824633">
    <property type="component" value="Chromosome"/>
</dbReference>
<keyword evidence="2" id="KW-0004">4Fe-4S</keyword>
<evidence type="ECO:0000256" key="2">
    <source>
        <dbReference type="ARBA" id="ARBA00022485"/>
    </source>
</evidence>
<evidence type="ECO:0000256" key="3">
    <source>
        <dbReference type="ARBA" id="ARBA00022691"/>
    </source>
</evidence>
<dbReference type="InterPro" id="IPR024021">
    <property type="entry name" value="FeFe-hyd_HydE_rSAM"/>
</dbReference>
<name>A0ABM7T007_9CLOT</name>
<evidence type="ECO:0000256" key="1">
    <source>
        <dbReference type="ARBA" id="ARBA00001966"/>
    </source>
</evidence>
<comment type="cofactor">
    <cofactor evidence="1">
        <name>[4Fe-4S] cluster</name>
        <dbReference type="ChEBI" id="CHEBI:49883"/>
    </cofactor>
</comment>
<keyword evidence="3" id="KW-0949">S-adenosyl-L-methionine</keyword>
<keyword evidence="4" id="KW-0479">Metal-binding</keyword>
<accession>A0ABM7T007</accession>
<evidence type="ECO:0000313" key="10">
    <source>
        <dbReference type="Proteomes" id="UP000824633"/>
    </source>
</evidence>
<dbReference type="SMART" id="SM00876">
    <property type="entry name" value="BATS"/>
    <property type="match status" value="1"/>
</dbReference>
<feature type="domain" description="Radical SAM core" evidence="8">
    <location>
        <begin position="46"/>
        <end position="265"/>
    </location>
</feature>
<dbReference type="Pfam" id="PF04055">
    <property type="entry name" value="Radical_SAM"/>
    <property type="match status" value="1"/>
</dbReference>
<dbReference type="InterPro" id="IPR058240">
    <property type="entry name" value="rSAM_sf"/>
</dbReference>
<dbReference type="SUPFAM" id="SSF102114">
    <property type="entry name" value="Radical SAM enzymes"/>
    <property type="match status" value="1"/>
</dbReference>
<dbReference type="InterPro" id="IPR034422">
    <property type="entry name" value="HydE/PylB-like"/>
</dbReference>
<dbReference type="InterPro" id="IPR010722">
    <property type="entry name" value="BATS_dom"/>
</dbReference>
<evidence type="ECO:0000256" key="5">
    <source>
        <dbReference type="ARBA" id="ARBA00023004"/>
    </source>
</evidence>
<dbReference type="InterPro" id="IPR006638">
    <property type="entry name" value="Elp3/MiaA/NifB-like_rSAM"/>
</dbReference>
<evidence type="ECO:0000256" key="4">
    <source>
        <dbReference type="ARBA" id="ARBA00022723"/>
    </source>
</evidence>
<proteinExistence type="predicted"/>
<sequence>MNKLIEKAKTTHNLNKEEILELLQNDDINEELFKAADETRQEYLGDYVHLRGLIEFTNICKRNCMYCGLRRDNKNLERYRLTEEEILDFTKKAVTYGYKTIVLQGGEDDYFTKERMTNIVKEIKKLGVALTLSLGEKTYDEYKAFKEAGADRYLIRIETTDKKLYEDMDPNMSFEERLNCLNNLRNLGYEVGSGILVGLPNQTLELIARDILFFKEINADMIGIGPFIPNEDTPLKDAQGGDLTLALKVMALTRLLLPDINIPATTAMESLTPNGRIIALQSGANVVMPNVTEGDYRKLYALYPGKICTGDTPAHCRGCITGKVTGLGRIISDDYGFRGNQNTNAHDKN</sequence>
<dbReference type="Gene3D" id="3.20.20.70">
    <property type="entry name" value="Aldolase class I"/>
    <property type="match status" value="1"/>
</dbReference>
<dbReference type="SFLD" id="SFLDG01082">
    <property type="entry name" value="B12-binding_domain_containing"/>
    <property type="match status" value="1"/>
</dbReference>
<dbReference type="NCBIfam" id="TIGR03956">
    <property type="entry name" value="rSAM_HydE"/>
    <property type="match status" value="1"/>
</dbReference>
<keyword evidence="5" id="KW-0408">Iron</keyword>
<evidence type="ECO:0000259" key="8">
    <source>
        <dbReference type="PROSITE" id="PS51918"/>
    </source>
</evidence>
<dbReference type="PIRSF" id="PIRSF004762">
    <property type="entry name" value="CHP00423"/>
    <property type="match status" value="1"/>
</dbReference>
<keyword evidence="10" id="KW-1185">Reference proteome</keyword>
<dbReference type="InterPro" id="IPR007197">
    <property type="entry name" value="rSAM"/>
</dbReference>
<keyword evidence="6" id="KW-0411">Iron-sulfur</keyword>
<evidence type="ECO:0000256" key="7">
    <source>
        <dbReference type="ARBA" id="ARBA00034078"/>
    </source>
</evidence>
<dbReference type="SFLD" id="SFLDG01280">
    <property type="entry name" value="HydE/PylB-like"/>
    <property type="match status" value="1"/>
</dbReference>
<protein>
    <submittedName>
        <fullName evidence="9">[FeFe] hydrogenase H-cluster radical SAM maturase HydE</fullName>
    </submittedName>
</protein>
<dbReference type="PROSITE" id="PS51918">
    <property type="entry name" value="RADICAL_SAM"/>
    <property type="match status" value="1"/>
</dbReference>
<dbReference type="CDD" id="cd01335">
    <property type="entry name" value="Radical_SAM"/>
    <property type="match status" value="1"/>
</dbReference>
<dbReference type="RefSeq" id="WP_224035947.1">
    <property type="nucleotide sequence ID" value="NZ_AP024849.1"/>
</dbReference>
<organism evidence="9 10">
    <name type="scientific">Clostridium gelidum</name>
    <dbReference type="NCBI Taxonomy" id="704125"/>
    <lineage>
        <taxon>Bacteria</taxon>
        <taxon>Bacillati</taxon>
        <taxon>Bacillota</taxon>
        <taxon>Clostridia</taxon>
        <taxon>Eubacteriales</taxon>
        <taxon>Clostridiaceae</taxon>
        <taxon>Clostridium</taxon>
    </lineage>
</organism>
<dbReference type="PANTHER" id="PTHR43726:SF1">
    <property type="entry name" value="BIOTIN SYNTHASE"/>
    <property type="match status" value="1"/>
</dbReference>
<reference evidence="10" key="1">
    <citation type="submission" date="2021-07" db="EMBL/GenBank/DDBJ databases">
        <title>Complete genome sequencing of a Clostridium isolate.</title>
        <authorList>
            <person name="Ueki A."/>
            <person name="Tonouchi A."/>
        </authorList>
    </citation>
    <scope>NUCLEOTIDE SEQUENCE [LARGE SCALE GENOMIC DNA]</scope>
    <source>
        <strain evidence="10">C5S11</strain>
    </source>
</reference>
<evidence type="ECO:0000256" key="6">
    <source>
        <dbReference type="ARBA" id="ARBA00023014"/>
    </source>
</evidence>
<dbReference type="SFLD" id="SFLDG01060">
    <property type="entry name" value="BATS_domain_containing"/>
    <property type="match status" value="1"/>
</dbReference>
<gene>
    <name evidence="9" type="ORF">psyc5s11_03180</name>
</gene>